<comment type="caution">
    <text evidence="1">The sequence shown here is derived from an EMBL/GenBank/DDBJ whole genome shotgun (WGS) entry which is preliminary data.</text>
</comment>
<reference evidence="1 2" key="1">
    <citation type="submission" date="2018-08" db="EMBL/GenBank/DDBJ databases">
        <title>Chryseobacterium nematophagum: a novel matrix digesting pathogen of nematodes.</title>
        <authorList>
            <person name="Page A."/>
            <person name="Roberts M."/>
            <person name="Felix M.-A."/>
            <person name="Weir W."/>
        </authorList>
    </citation>
    <scope>NUCLEOTIDE SEQUENCE [LARGE SCALE GENOMIC DNA]</scope>
    <source>
        <strain evidence="1 2">JUb129</strain>
    </source>
</reference>
<dbReference type="EMBL" id="QWIU01000002">
    <property type="protein sequence ID" value="RNA61084.1"/>
    <property type="molecule type" value="Genomic_DNA"/>
</dbReference>
<sequence length="265" mass="29451">MKNIIFILISLLLLLTACKKEIDLDLEDQSRNIVIEGNITDQPGPYFVKITKSVAFTQPNQYPVIANAVVEVSDNTGQSETLQYMGNGVYQTIHFEGVPGRTYTLKIQAEGKEYTAQSNMPEAVPFEGLEQDSFIIGGKTEYELLPIFTDPPALGNRYLFSLSINDKTKKTFQVFSDNINNGMPNQRPLFLPNDDDDEVKVGDIIHVEMQCIDEKIYTFYSALIELSEEGADGGITPANPPSNINNGALGYFSAHTVRKNSIIIQ</sequence>
<dbReference type="Pfam" id="PF14054">
    <property type="entry name" value="DUF4249"/>
    <property type="match status" value="1"/>
</dbReference>
<evidence type="ECO:0000313" key="1">
    <source>
        <dbReference type="EMBL" id="RNA61084.1"/>
    </source>
</evidence>
<gene>
    <name evidence="1" type="ORF">D1631_03610</name>
</gene>
<dbReference type="Proteomes" id="UP000278775">
    <property type="component" value="Unassembled WGS sequence"/>
</dbReference>
<organism evidence="1 2">
    <name type="scientific">Chryseobacterium nematophagum</name>
    <dbReference type="NCBI Taxonomy" id="2305228"/>
    <lineage>
        <taxon>Bacteria</taxon>
        <taxon>Pseudomonadati</taxon>
        <taxon>Bacteroidota</taxon>
        <taxon>Flavobacteriia</taxon>
        <taxon>Flavobacteriales</taxon>
        <taxon>Weeksellaceae</taxon>
        <taxon>Chryseobacterium group</taxon>
        <taxon>Chryseobacterium</taxon>
    </lineage>
</organism>
<evidence type="ECO:0000313" key="2">
    <source>
        <dbReference type="Proteomes" id="UP000278775"/>
    </source>
</evidence>
<dbReference type="InterPro" id="IPR025345">
    <property type="entry name" value="DUF4249"/>
</dbReference>
<dbReference type="OrthoDB" id="637707at2"/>
<dbReference type="PROSITE" id="PS51257">
    <property type="entry name" value="PROKAR_LIPOPROTEIN"/>
    <property type="match status" value="1"/>
</dbReference>
<name>A0A3M7TDG2_9FLAO</name>
<accession>A0A3M7TDG2</accession>
<dbReference type="RefSeq" id="WP_122635261.1">
    <property type="nucleotide sequence ID" value="NZ_QWIU01000002.1"/>
</dbReference>
<protein>
    <submittedName>
        <fullName evidence="1">DUF4249 domain-containing protein</fullName>
    </submittedName>
</protein>
<dbReference type="AlphaFoldDB" id="A0A3M7TDG2"/>
<proteinExistence type="predicted"/>